<name>A0A2Z6QRW9_9GLOM</name>
<dbReference type="Proteomes" id="UP000247702">
    <property type="component" value="Unassembled WGS sequence"/>
</dbReference>
<keyword evidence="3" id="KW-1185">Reference proteome</keyword>
<sequence>MFHSDYRHIIDRLPKSLVKRAYERLLHHSKNPIPLESISKKSEQIESYLRHILEVYENSLNRRCKNMAQKKILHPQSWPECNVFPASPAIYITDNGTQTINITCDHEEENNCQVMNELKKKQKNVGSESHPKGTTKNVESKSESSLAKITQKVPKKRKNENESESESFLGETAQETSQKQATQIASQKRKKFESESESSSAPKRRSKRIASQESDLASALRDLGFSSSYGMEDLPSSASLFETKDMEALRVDFCEAPAENAVIPDVEVTIPDTYIQPNINGEMLSNLRFRVANVAGLTDVKVRTFFKKLHKVVTNGVQLTGTTEKFTDTLVDDLLRIAELNDWPFSISNHPLCKLYIEDDPYVSSDPEFVINMEDDNMEDFSILVVEDKHLKNVGPSTGFGETQISAKVLACVSENIRSLGKRKYTNQILWVVRVISTYVTFYKAEIPARYLMELDKGLPQQQSVKIQRWPANNDLRAGFDLAEPNGRRSVLTALAKIRSSLLRENAD</sequence>
<comment type="caution">
    <text evidence="2">The sequence shown here is derived from an EMBL/GenBank/DDBJ whole genome shotgun (WGS) entry which is preliminary data.</text>
</comment>
<feature type="region of interest" description="Disordered" evidence="1">
    <location>
        <begin position="121"/>
        <end position="213"/>
    </location>
</feature>
<dbReference type="EMBL" id="BEXD01001182">
    <property type="protein sequence ID" value="GBB92827.1"/>
    <property type="molecule type" value="Genomic_DNA"/>
</dbReference>
<evidence type="ECO:0000313" key="3">
    <source>
        <dbReference type="Proteomes" id="UP000247702"/>
    </source>
</evidence>
<evidence type="ECO:0000256" key="1">
    <source>
        <dbReference type="SAM" id="MobiDB-lite"/>
    </source>
</evidence>
<gene>
    <name evidence="2" type="ORF">RclHR1_20610003</name>
</gene>
<proteinExistence type="predicted"/>
<accession>A0A2Z6QRW9</accession>
<feature type="compositionally biased region" description="Polar residues" evidence="1">
    <location>
        <begin position="124"/>
        <end position="148"/>
    </location>
</feature>
<protein>
    <submittedName>
        <fullName evidence="2">Uncharacterized protein</fullName>
    </submittedName>
</protein>
<evidence type="ECO:0000313" key="2">
    <source>
        <dbReference type="EMBL" id="GBB92827.1"/>
    </source>
</evidence>
<reference evidence="2 3" key="1">
    <citation type="submission" date="2017-11" db="EMBL/GenBank/DDBJ databases">
        <title>The genome of Rhizophagus clarus HR1 reveals common genetic basis of auxotrophy among arbuscular mycorrhizal fungi.</title>
        <authorList>
            <person name="Kobayashi Y."/>
        </authorList>
    </citation>
    <scope>NUCLEOTIDE SEQUENCE [LARGE SCALE GENOMIC DNA]</scope>
    <source>
        <strain evidence="2 3">HR1</strain>
    </source>
</reference>
<feature type="compositionally biased region" description="Polar residues" evidence="1">
    <location>
        <begin position="173"/>
        <end position="185"/>
    </location>
</feature>
<organism evidence="2 3">
    <name type="scientific">Rhizophagus clarus</name>
    <dbReference type="NCBI Taxonomy" id="94130"/>
    <lineage>
        <taxon>Eukaryota</taxon>
        <taxon>Fungi</taxon>
        <taxon>Fungi incertae sedis</taxon>
        <taxon>Mucoromycota</taxon>
        <taxon>Glomeromycotina</taxon>
        <taxon>Glomeromycetes</taxon>
        <taxon>Glomerales</taxon>
        <taxon>Glomeraceae</taxon>
        <taxon>Rhizophagus</taxon>
    </lineage>
</organism>
<dbReference type="AlphaFoldDB" id="A0A2Z6QRW9"/>